<evidence type="ECO:0000256" key="1">
    <source>
        <dbReference type="ARBA" id="ARBA00022679"/>
    </source>
</evidence>
<keyword evidence="6" id="KW-1185">Reference proteome</keyword>
<feature type="region of interest" description="Disordered" evidence="3">
    <location>
        <begin position="16"/>
        <end position="36"/>
    </location>
</feature>
<dbReference type="PANTHER" id="PTHR43420:SF52">
    <property type="entry name" value="N-ACETYLTRANSFERASE YODP"/>
    <property type="match status" value="1"/>
</dbReference>
<sequence>MANEPSNTNRYYSVVTENGNEYGNGNGNDNSDGSGEGVSNSKLQLFLDFFNKRLRIDDYTGDVESVCRRAAEVAQEHGFTKIFIKSREDDWMAFLSRGYMLEGIFKGYFHGRDAYSMAIYTTLERRTSDYWMEEDEILRQVSALQEKPERDAVSAPYVLRRAAASDAGGLAALYGQVFQTYPTPMNDAAYIRQVMEEGTVFYVVVDDGKLISASSAEINSVYGNAEITDCVTLPAYRGKGLMRLLIQSLEEELQQRGILALYSLSRALSFGMNAALFQLGYVYNGRLTKNCDIYDKFEDMNMWCKQL</sequence>
<dbReference type="Gene3D" id="3.40.630.30">
    <property type="match status" value="1"/>
</dbReference>
<dbReference type="PANTHER" id="PTHR43420">
    <property type="entry name" value="ACETYLTRANSFERASE"/>
    <property type="match status" value="1"/>
</dbReference>
<evidence type="ECO:0000313" key="5">
    <source>
        <dbReference type="EMBL" id="REE68776.1"/>
    </source>
</evidence>
<comment type="caution">
    <text evidence="5">The sequence shown here is derived from an EMBL/GenBank/DDBJ whole genome shotgun (WGS) entry which is preliminary data.</text>
</comment>
<dbReference type="Proteomes" id="UP000256304">
    <property type="component" value="Unassembled WGS sequence"/>
</dbReference>
<dbReference type="InterPro" id="IPR016181">
    <property type="entry name" value="Acyl_CoA_acyltransferase"/>
</dbReference>
<accession>A0A3D9R1T7</accession>
<dbReference type="InterPro" id="IPR022525">
    <property type="entry name" value="GNAT_AblB"/>
</dbReference>
<dbReference type="InterPro" id="IPR000182">
    <property type="entry name" value="GNAT_dom"/>
</dbReference>
<dbReference type="OrthoDB" id="9790652at2"/>
<name>A0A3D9R1T7_9BACL</name>
<gene>
    <name evidence="5" type="ORF">A8990_13642</name>
</gene>
<reference evidence="5 6" key="1">
    <citation type="submission" date="2018-08" db="EMBL/GenBank/DDBJ databases">
        <title>Genomic Encyclopedia of Type Strains, Phase III (KMG-III): the genomes of soil and plant-associated and newly described type strains.</title>
        <authorList>
            <person name="Whitman W."/>
        </authorList>
    </citation>
    <scope>NUCLEOTIDE SEQUENCE [LARGE SCALE GENOMIC DNA]</scope>
    <source>
        <strain evidence="5 6">CGMCC 1.10966</strain>
    </source>
</reference>
<dbReference type="CDD" id="cd04301">
    <property type="entry name" value="NAT_SF"/>
    <property type="match status" value="1"/>
</dbReference>
<proteinExistence type="predicted"/>
<dbReference type="SUPFAM" id="SSF55729">
    <property type="entry name" value="Acyl-CoA N-acyltransferases (Nat)"/>
    <property type="match status" value="1"/>
</dbReference>
<dbReference type="NCBIfam" id="TIGR03827">
    <property type="entry name" value="GNAT_ablB"/>
    <property type="match status" value="1"/>
</dbReference>
<evidence type="ECO:0000256" key="3">
    <source>
        <dbReference type="SAM" id="MobiDB-lite"/>
    </source>
</evidence>
<evidence type="ECO:0000256" key="2">
    <source>
        <dbReference type="ARBA" id="ARBA00023315"/>
    </source>
</evidence>
<keyword evidence="2" id="KW-0012">Acyltransferase</keyword>
<evidence type="ECO:0000259" key="4">
    <source>
        <dbReference type="PROSITE" id="PS51186"/>
    </source>
</evidence>
<dbReference type="AlphaFoldDB" id="A0A3D9R1T7"/>
<organism evidence="5 6">
    <name type="scientific">Paenibacillus taihuensis</name>
    <dbReference type="NCBI Taxonomy" id="1156355"/>
    <lineage>
        <taxon>Bacteria</taxon>
        <taxon>Bacillati</taxon>
        <taxon>Bacillota</taxon>
        <taxon>Bacilli</taxon>
        <taxon>Bacillales</taxon>
        <taxon>Paenibacillaceae</taxon>
        <taxon>Paenibacillus</taxon>
    </lineage>
</organism>
<feature type="compositionally biased region" description="Low complexity" evidence="3">
    <location>
        <begin position="17"/>
        <end position="36"/>
    </location>
</feature>
<protein>
    <submittedName>
        <fullName evidence="5">Beta-lysine acetyltransferase</fullName>
    </submittedName>
</protein>
<keyword evidence="1 5" id="KW-0808">Transferase</keyword>
<dbReference type="EMBL" id="QTTN01000036">
    <property type="protein sequence ID" value="REE68776.1"/>
    <property type="molecule type" value="Genomic_DNA"/>
</dbReference>
<dbReference type="PROSITE" id="PS51186">
    <property type="entry name" value="GNAT"/>
    <property type="match status" value="1"/>
</dbReference>
<dbReference type="GO" id="GO:0008080">
    <property type="term" value="F:N-acetyltransferase activity"/>
    <property type="evidence" value="ECO:0007669"/>
    <property type="project" value="InterPro"/>
</dbReference>
<dbReference type="InterPro" id="IPR050680">
    <property type="entry name" value="YpeA/RimI_acetyltransf"/>
</dbReference>
<feature type="domain" description="N-acetyltransferase" evidence="4">
    <location>
        <begin position="157"/>
        <end position="300"/>
    </location>
</feature>
<dbReference type="Pfam" id="PF00583">
    <property type="entry name" value="Acetyltransf_1"/>
    <property type="match status" value="1"/>
</dbReference>
<dbReference type="RefSeq" id="WP_116191533.1">
    <property type="nucleotide sequence ID" value="NZ_QTTN01000036.1"/>
</dbReference>
<evidence type="ECO:0000313" key="6">
    <source>
        <dbReference type="Proteomes" id="UP000256304"/>
    </source>
</evidence>